<sequence length="325" mass="35459">MASAQLKLVFGAAGVSTGASYSTPEKIDELFETLDSEGINQLDTAQIYGDSEEQLGKVKAHSRFIIDTKHGGGFVPGSSTREQVVARGLESFKKLGADKVNIFYIHAPDAKLPIADTLAGIDELYRAGKFEKFGLSNFSPAEVEEVISISKEKGYVLPTVYQGNYNAVARRVERDLFPVLRKNNIAFYAYSPIAGGFLTKTSAQLTEGNGGTGRWSKETAIGKLYHNIYNKPTFLQALDKWGKIAEEAGVSKAELAYRWVAYHSYFDSKSDALVIGASSVAQLKQTVAGLKKGPLPDAIVKQVADIWDIVEEEALTNNYDVLRAD</sequence>
<reference evidence="3 4" key="1">
    <citation type="submission" date="2024-01" db="EMBL/GenBank/DDBJ databases">
        <title>Complete genome of Cladobotryum mycophilum ATHUM6906.</title>
        <authorList>
            <person name="Christinaki A.C."/>
            <person name="Myridakis A.I."/>
            <person name="Kouvelis V.N."/>
        </authorList>
    </citation>
    <scope>NUCLEOTIDE SEQUENCE [LARGE SCALE GENOMIC DNA]</scope>
    <source>
        <strain evidence="3 4">ATHUM6906</strain>
    </source>
</reference>
<organism evidence="3 4">
    <name type="scientific">Cladobotryum mycophilum</name>
    <dbReference type="NCBI Taxonomy" id="491253"/>
    <lineage>
        <taxon>Eukaryota</taxon>
        <taxon>Fungi</taxon>
        <taxon>Dikarya</taxon>
        <taxon>Ascomycota</taxon>
        <taxon>Pezizomycotina</taxon>
        <taxon>Sordariomycetes</taxon>
        <taxon>Hypocreomycetidae</taxon>
        <taxon>Hypocreales</taxon>
        <taxon>Hypocreaceae</taxon>
        <taxon>Cladobotryum</taxon>
    </lineage>
</organism>
<dbReference type="Gene3D" id="3.20.20.100">
    <property type="entry name" value="NADP-dependent oxidoreductase domain"/>
    <property type="match status" value="1"/>
</dbReference>
<dbReference type="SUPFAM" id="SSF51430">
    <property type="entry name" value="NAD(P)-linked oxidoreductase"/>
    <property type="match status" value="1"/>
</dbReference>
<dbReference type="PRINTS" id="PR00069">
    <property type="entry name" value="ALDKETRDTASE"/>
</dbReference>
<evidence type="ECO:0000313" key="3">
    <source>
        <dbReference type="EMBL" id="KAK5994317.1"/>
    </source>
</evidence>
<feature type="domain" description="NADP-dependent oxidoreductase" evidence="2">
    <location>
        <begin position="7"/>
        <end position="307"/>
    </location>
</feature>
<dbReference type="InterPro" id="IPR020471">
    <property type="entry name" value="AKR"/>
</dbReference>
<dbReference type="InterPro" id="IPR036812">
    <property type="entry name" value="NAD(P)_OxRdtase_dom_sf"/>
</dbReference>
<keyword evidence="4" id="KW-1185">Reference proteome</keyword>
<dbReference type="InterPro" id="IPR050523">
    <property type="entry name" value="AKR_Detox_Biosynth"/>
</dbReference>
<comment type="caution">
    <text evidence="3">The sequence shown here is derived from an EMBL/GenBank/DDBJ whole genome shotgun (WGS) entry which is preliminary data.</text>
</comment>
<dbReference type="PANTHER" id="PTHR43364">
    <property type="entry name" value="NADH-SPECIFIC METHYLGLYOXAL REDUCTASE-RELATED"/>
    <property type="match status" value="1"/>
</dbReference>
<evidence type="ECO:0000313" key="4">
    <source>
        <dbReference type="Proteomes" id="UP001338125"/>
    </source>
</evidence>
<name>A0ABR0SQ70_9HYPO</name>
<dbReference type="Proteomes" id="UP001338125">
    <property type="component" value="Unassembled WGS sequence"/>
</dbReference>
<accession>A0ABR0SQ70</accession>
<gene>
    <name evidence="3" type="ORF">PT974_04790</name>
</gene>
<dbReference type="InterPro" id="IPR023210">
    <property type="entry name" value="NADP_OxRdtase_dom"/>
</dbReference>
<evidence type="ECO:0000256" key="1">
    <source>
        <dbReference type="ARBA" id="ARBA00023002"/>
    </source>
</evidence>
<dbReference type="Pfam" id="PF00248">
    <property type="entry name" value="Aldo_ket_red"/>
    <property type="match status" value="1"/>
</dbReference>
<protein>
    <submittedName>
        <fullName evidence="3">Oxidoreductase sirO</fullName>
    </submittedName>
</protein>
<dbReference type="PANTHER" id="PTHR43364:SF4">
    <property type="entry name" value="NAD(P)-LINKED OXIDOREDUCTASE SUPERFAMILY PROTEIN"/>
    <property type="match status" value="1"/>
</dbReference>
<proteinExistence type="predicted"/>
<dbReference type="CDD" id="cd19075">
    <property type="entry name" value="AKR_AKR7A1-5"/>
    <property type="match status" value="1"/>
</dbReference>
<dbReference type="EMBL" id="JAVFKD010000010">
    <property type="protein sequence ID" value="KAK5994317.1"/>
    <property type="molecule type" value="Genomic_DNA"/>
</dbReference>
<keyword evidence="1" id="KW-0560">Oxidoreductase</keyword>
<evidence type="ECO:0000259" key="2">
    <source>
        <dbReference type="Pfam" id="PF00248"/>
    </source>
</evidence>